<comment type="caution">
    <text evidence="4">The sequence shown here is derived from an EMBL/GenBank/DDBJ whole genome shotgun (WGS) entry which is preliminary data.</text>
</comment>
<gene>
    <name evidence="4" type="ORF">F4557_005849</name>
    <name evidence="3" type="ORF">GCM10009546_65360</name>
</gene>
<dbReference type="CDD" id="cd16936">
    <property type="entry name" value="HATPase_RsbW-like"/>
    <property type="match status" value="1"/>
</dbReference>
<reference evidence="3" key="1">
    <citation type="journal article" date="2014" name="Int. J. Syst. Evol. Microbiol.">
        <title>Complete genome of a new Firmicutes species belonging to the dominant human colonic microbiota ('Ruminococcus bicirculans') reveals two chromosomes and a selective capacity to utilize plant glucans.</title>
        <authorList>
            <consortium name="NISC Comparative Sequencing Program"/>
            <person name="Wegmann U."/>
            <person name="Louis P."/>
            <person name="Goesmann A."/>
            <person name="Henrissat B."/>
            <person name="Duncan S.H."/>
            <person name="Flint H.J."/>
        </authorList>
    </citation>
    <scope>NUCLEOTIDE SEQUENCE</scope>
    <source>
        <strain evidence="3">JCM 10667</strain>
    </source>
</reference>
<proteinExistence type="predicted"/>
<dbReference type="Proteomes" id="UP000549343">
    <property type="component" value="Unassembled WGS sequence"/>
</dbReference>
<dbReference type="GO" id="GO:0005524">
    <property type="term" value="F:ATP binding"/>
    <property type="evidence" value="ECO:0007669"/>
    <property type="project" value="UniProtKB-KW"/>
</dbReference>
<keyword evidence="1" id="KW-0723">Serine/threonine-protein kinase</keyword>
<reference evidence="4 5" key="3">
    <citation type="submission" date="2020-08" db="EMBL/GenBank/DDBJ databases">
        <title>Sequencing the genomes of 1000 actinobacteria strains.</title>
        <authorList>
            <person name="Klenk H.-P."/>
        </authorList>
    </citation>
    <scope>NUCLEOTIDE SEQUENCE [LARGE SCALE GENOMIC DNA]</scope>
    <source>
        <strain evidence="4 5">DSM 44772</strain>
    </source>
</reference>
<dbReference type="AlphaFoldDB" id="A0A7W7IHW5"/>
<evidence type="ECO:0000313" key="5">
    <source>
        <dbReference type="Proteomes" id="UP000549343"/>
    </source>
</evidence>
<evidence type="ECO:0000259" key="2">
    <source>
        <dbReference type="Pfam" id="PF13581"/>
    </source>
</evidence>
<dbReference type="GO" id="GO:0004674">
    <property type="term" value="F:protein serine/threonine kinase activity"/>
    <property type="evidence" value="ECO:0007669"/>
    <property type="project" value="UniProtKB-KW"/>
</dbReference>
<keyword evidence="3" id="KW-0067">ATP-binding</keyword>
<keyword evidence="3" id="KW-0547">Nucleotide-binding</keyword>
<reference evidence="3" key="4">
    <citation type="submission" date="2023-12" db="EMBL/GenBank/DDBJ databases">
        <authorList>
            <person name="Sun Q."/>
            <person name="Inoue M."/>
        </authorList>
    </citation>
    <scope>NUCLEOTIDE SEQUENCE</scope>
    <source>
        <strain evidence="3">JCM 10667</strain>
    </source>
</reference>
<dbReference type="RefSeq" id="WP_184887863.1">
    <property type="nucleotide sequence ID" value="NZ_BAAAHD010000078.1"/>
</dbReference>
<dbReference type="EMBL" id="BAAAHD010000078">
    <property type="protein sequence ID" value="GAA0594020.1"/>
    <property type="molecule type" value="Genomic_DNA"/>
</dbReference>
<keyword evidence="1" id="KW-0418">Kinase</keyword>
<dbReference type="Proteomes" id="UP001501427">
    <property type="component" value="Unassembled WGS sequence"/>
</dbReference>
<dbReference type="Pfam" id="PF13581">
    <property type="entry name" value="HATPase_c_2"/>
    <property type="match status" value="1"/>
</dbReference>
<accession>A0A7W7IHW5</accession>
<keyword evidence="1" id="KW-0808">Transferase</keyword>
<keyword evidence="6" id="KW-1185">Reference proteome</keyword>
<dbReference type="EMBL" id="JACHMV010000001">
    <property type="protein sequence ID" value="MBB4777431.1"/>
    <property type="molecule type" value="Genomic_DNA"/>
</dbReference>
<evidence type="ECO:0000313" key="6">
    <source>
        <dbReference type="Proteomes" id="UP001501427"/>
    </source>
</evidence>
<dbReference type="InterPro" id="IPR036890">
    <property type="entry name" value="HATPase_C_sf"/>
</dbReference>
<evidence type="ECO:0000313" key="3">
    <source>
        <dbReference type="EMBL" id="GAA0594020.1"/>
    </source>
</evidence>
<feature type="domain" description="Histidine kinase/HSP90-like ATPase" evidence="2">
    <location>
        <begin position="20"/>
        <end position="129"/>
    </location>
</feature>
<reference evidence="6" key="2">
    <citation type="journal article" date="2019" name="Int. J. Syst. Evol. Microbiol.">
        <title>The Global Catalogue of Microorganisms (GCM) 10K type strain sequencing project: providing services to taxonomists for standard genome sequencing and annotation.</title>
        <authorList>
            <consortium name="The Broad Institute Genomics Platform"/>
            <consortium name="The Broad Institute Genome Sequencing Center for Infectious Disease"/>
            <person name="Wu L."/>
            <person name="Ma J."/>
        </authorList>
    </citation>
    <scope>NUCLEOTIDE SEQUENCE [LARGE SCALE GENOMIC DNA]</scope>
    <source>
        <strain evidence="6">JCM 10667</strain>
    </source>
</reference>
<organism evidence="4 5">
    <name type="scientific">Actinomadura livida</name>
    <dbReference type="NCBI Taxonomy" id="79909"/>
    <lineage>
        <taxon>Bacteria</taxon>
        <taxon>Bacillati</taxon>
        <taxon>Actinomycetota</taxon>
        <taxon>Actinomycetes</taxon>
        <taxon>Streptosporangiales</taxon>
        <taxon>Thermomonosporaceae</taxon>
        <taxon>Actinomadura</taxon>
    </lineage>
</organism>
<dbReference type="InterPro" id="IPR003594">
    <property type="entry name" value="HATPase_dom"/>
</dbReference>
<dbReference type="PANTHER" id="PTHR35526">
    <property type="entry name" value="ANTI-SIGMA-F FACTOR RSBW-RELATED"/>
    <property type="match status" value="1"/>
</dbReference>
<name>A0A7W7IHW5_9ACTN</name>
<protein>
    <submittedName>
        <fullName evidence="3">ATP-binding protein</fullName>
    </submittedName>
    <submittedName>
        <fullName evidence="4">Anti-sigma regulatory factor (Ser/Thr protein kinase)</fullName>
    </submittedName>
</protein>
<dbReference type="PANTHER" id="PTHR35526:SF3">
    <property type="entry name" value="ANTI-SIGMA-F FACTOR RSBW"/>
    <property type="match status" value="1"/>
</dbReference>
<sequence length="136" mass="14623">MIVWEGGRTERMCSSGVLDVREVRARVRKALCGCAGGFDLDDVGLMVCEIATNAVRHSASGRPGGGVCVTVLVSAGRLRVEIQDDGGSRGHPMIPAEGSAWDECGRGLLMVRELAGRWGTLRGEDGRHTVWFEVVR</sequence>
<evidence type="ECO:0000313" key="4">
    <source>
        <dbReference type="EMBL" id="MBB4777431.1"/>
    </source>
</evidence>
<dbReference type="SUPFAM" id="SSF55874">
    <property type="entry name" value="ATPase domain of HSP90 chaperone/DNA topoisomerase II/histidine kinase"/>
    <property type="match status" value="1"/>
</dbReference>
<dbReference type="InterPro" id="IPR050267">
    <property type="entry name" value="Anti-sigma-factor_SerPK"/>
</dbReference>
<dbReference type="Gene3D" id="3.30.565.10">
    <property type="entry name" value="Histidine kinase-like ATPase, C-terminal domain"/>
    <property type="match status" value="1"/>
</dbReference>
<evidence type="ECO:0000256" key="1">
    <source>
        <dbReference type="ARBA" id="ARBA00022527"/>
    </source>
</evidence>